<dbReference type="InterPro" id="IPR029067">
    <property type="entry name" value="CDC48_domain_2-like_sf"/>
</dbReference>
<comment type="caution">
    <text evidence="7">The sequence shown here is derived from an EMBL/GenBank/DDBJ whole genome shotgun (WGS) entry which is preliminary data.</text>
</comment>
<dbReference type="EMBL" id="JANKHO010000801">
    <property type="protein sequence ID" value="KAJ3506136.1"/>
    <property type="molecule type" value="Genomic_DNA"/>
</dbReference>
<evidence type="ECO:0000256" key="4">
    <source>
        <dbReference type="SAM" id="MobiDB-lite"/>
    </source>
</evidence>
<evidence type="ECO:0000313" key="7">
    <source>
        <dbReference type="EMBL" id="KAJ3506136.1"/>
    </source>
</evidence>
<dbReference type="Pfam" id="PF17862">
    <property type="entry name" value="AAA_lid_3"/>
    <property type="match status" value="1"/>
</dbReference>
<sequence length="569" mass="63445">MTEHLTNDPVNRNSEGEPTENENTTSTIDIVKLCDKVVEDYRAGLVSKINALALCGLTPKRCLGTASMSSGCQTVLISGPIDNDSSQDRIELDQLVRENLRVKVGDTVTVRSCRDRHHGILIYVVPYEDYAAKNRNVMETVRAYFRKVSETRLPYHEGNEFRVEHMRFKVTRTIPSGYCTVMGDTKIEFGIGWWAIGGNKKQVEFVRSHVGPSPGQIPHSSKMHLILIQIMLLAGPRGVGKRRLAGVVACESGAGFISVTGQQLMRDSSGERLQNIFSKATQMAPCIIFINGVEQLSGVLLGDFMNSVDNLKQTSVSNVVVVGSTEDQAQSISCESKRDAEVEFTAPNEEERLEILCVHTQGMSLHKDVDLKEWAKRTNGWVGADIATLCGRAVLKSVWKKNKPRNAQSEKVTVDCNTVLVTAKDFEIAFTTIHPSLDSGSDIQTLIDLEEKNSTSSNELLQVVKIGGAYHIDRNNNFGGRASGGLWGAFFALVLWIATYVKGLADIFGYVDDAFSWEVEGNLTWYEPYQRYFPTKQARFLTLLDELNIPHDERKQQWGTSLRKHEYAR</sequence>
<keyword evidence="3" id="KW-0067">ATP-binding</keyword>
<dbReference type="GO" id="GO:0005524">
    <property type="term" value="F:ATP binding"/>
    <property type="evidence" value="ECO:0007669"/>
    <property type="project" value="UniProtKB-KW"/>
</dbReference>
<proteinExistence type="inferred from homology"/>
<dbReference type="Gene3D" id="3.40.50.300">
    <property type="entry name" value="P-loop containing nucleotide triphosphate hydrolases"/>
    <property type="match status" value="1"/>
</dbReference>
<dbReference type="SUPFAM" id="SSF50692">
    <property type="entry name" value="ADC-like"/>
    <property type="match status" value="1"/>
</dbReference>
<dbReference type="InterPro" id="IPR050168">
    <property type="entry name" value="AAA_ATPase_domain"/>
</dbReference>
<comment type="similarity">
    <text evidence="1">Belongs to the AAA ATPase family.</text>
</comment>
<dbReference type="GO" id="GO:0016887">
    <property type="term" value="F:ATP hydrolysis activity"/>
    <property type="evidence" value="ECO:0007669"/>
    <property type="project" value="InterPro"/>
</dbReference>
<dbReference type="Gene3D" id="2.40.40.20">
    <property type="match status" value="1"/>
</dbReference>
<reference evidence="7" key="1">
    <citation type="submission" date="2022-07" db="EMBL/GenBank/DDBJ databases">
        <title>Genome Sequence of Agrocybe chaxingu.</title>
        <authorList>
            <person name="Buettner E."/>
        </authorList>
    </citation>
    <scope>NUCLEOTIDE SEQUENCE</scope>
    <source>
        <strain evidence="7">MP-N11</strain>
    </source>
</reference>
<feature type="region of interest" description="Disordered" evidence="4">
    <location>
        <begin position="1"/>
        <end position="24"/>
    </location>
</feature>
<dbReference type="SUPFAM" id="SSF52540">
    <property type="entry name" value="P-loop containing nucleoside triphosphate hydrolases"/>
    <property type="match status" value="1"/>
</dbReference>
<protein>
    <recommendedName>
        <fullName evidence="9">ATPase AAA-type core domain-containing protein</fullName>
    </recommendedName>
</protein>
<dbReference type="SUPFAM" id="SSF54585">
    <property type="entry name" value="Cdc48 domain 2-like"/>
    <property type="match status" value="1"/>
</dbReference>
<dbReference type="InterPro" id="IPR009010">
    <property type="entry name" value="Asp_de-COase-like_dom_sf"/>
</dbReference>
<feature type="domain" description="ATPase AAA-type core" evidence="5">
    <location>
        <begin position="231"/>
        <end position="329"/>
    </location>
</feature>
<evidence type="ECO:0008006" key="9">
    <source>
        <dbReference type="Google" id="ProtNLM"/>
    </source>
</evidence>
<feature type="domain" description="AAA ATPase AAA+ lid" evidence="6">
    <location>
        <begin position="368"/>
        <end position="398"/>
    </location>
</feature>
<dbReference type="Proteomes" id="UP001148786">
    <property type="component" value="Unassembled WGS sequence"/>
</dbReference>
<dbReference type="Gene3D" id="1.10.8.60">
    <property type="match status" value="1"/>
</dbReference>
<dbReference type="InterPro" id="IPR041569">
    <property type="entry name" value="AAA_lid_3"/>
</dbReference>
<gene>
    <name evidence="7" type="ORF">NLJ89_g7038</name>
</gene>
<keyword evidence="2" id="KW-0547">Nucleotide-binding</keyword>
<dbReference type="InterPro" id="IPR003959">
    <property type="entry name" value="ATPase_AAA_core"/>
</dbReference>
<evidence type="ECO:0000313" key="8">
    <source>
        <dbReference type="Proteomes" id="UP001148786"/>
    </source>
</evidence>
<organism evidence="7 8">
    <name type="scientific">Agrocybe chaxingu</name>
    <dbReference type="NCBI Taxonomy" id="84603"/>
    <lineage>
        <taxon>Eukaryota</taxon>
        <taxon>Fungi</taxon>
        <taxon>Dikarya</taxon>
        <taxon>Basidiomycota</taxon>
        <taxon>Agaricomycotina</taxon>
        <taxon>Agaricomycetes</taxon>
        <taxon>Agaricomycetidae</taxon>
        <taxon>Agaricales</taxon>
        <taxon>Agaricineae</taxon>
        <taxon>Strophariaceae</taxon>
        <taxon>Agrocybe</taxon>
    </lineage>
</organism>
<evidence type="ECO:0000256" key="2">
    <source>
        <dbReference type="ARBA" id="ARBA00022741"/>
    </source>
</evidence>
<accession>A0A9W8JX52</accession>
<name>A0A9W8JX52_9AGAR</name>
<dbReference type="PANTHER" id="PTHR23077:SF171">
    <property type="entry name" value="NUCLEAR VALOSIN-CONTAINING PROTEIN-LIKE"/>
    <property type="match status" value="1"/>
</dbReference>
<evidence type="ECO:0000259" key="5">
    <source>
        <dbReference type="Pfam" id="PF00004"/>
    </source>
</evidence>
<evidence type="ECO:0000256" key="3">
    <source>
        <dbReference type="ARBA" id="ARBA00022840"/>
    </source>
</evidence>
<evidence type="ECO:0000259" key="6">
    <source>
        <dbReference type="Pfam" id="PF17862"/>
    </source>
</evidence>
<dbReference type="AlphaFoldDB" id="A0A9W8JX52"/>
<dbReference type="InterPro" id="IPR027417">
    <property type="entry name" value="P-loop_NTPase"/>
</dbReference>
<keyword evidence="8" id="KW-1185">Reference proteome</keyword>
<dbReference type="PANTHER" id="PTHR23077">
    <property type="entry name" value="AAA-FAMILY ATPASE"/>
    <property type="match status" value="1"/>
</dbReference>
<dbReference type="Pfam" id="PF00004">
    <property type="entry name" value="AAA"/>
    <property type="match status" value="1"/>
</dbReference>
<dbReference type="OrthoDB" id="198652at2759"/>
<evidence type="ECO:0000256" key="1">
    <source>
        <dbReference type="ARBA" id="ARBA00006914"/>
    </source>
</evidence>